<protein>
    <recommendedName>
        <fullName evidence="2">Monodehydroascorbate reductase</fullName>
    </recommendedName>
</protein>
<sequence length="359" mass="40975">IEYVNALGYPSTLRNVSAMLVNALYQPWRAILAMINMCLTSKTAGYDRPRHPVLQSLWRIIHNSNIDYAEKIWEEFVQSIQTFLTDLKNLATTSREKKKTAHLLIPSVRFTKLIIHHLKTKHNIHPRSGSPLHYSHDENAMNTLRFVGKDGREIFGMPIPDALFNDEIKRTPYYGEYQQHVANAEDVLVEEPAYNEEETNLQRALELILKEQAERTQGPAHPVVIMEPDSRRIQPLPYVQGKGKGKGKGKEKFLRSILEIKMKARLDQTLVYKIKARLPSKDQLILEEPTSSTGTLSSLQNLEKELSFTNQFFMEKQHKEEPGKTNAEAEVQSIVLVPIHQDTSSVPPMTTLVIDLTSS</sequence>
<organism evidence="1">
    <name type="scientific">Tanacetum cinerariifolium</name>
    <name type="common">Dalmatian daisy</name>
    <name type="synonym">Chrysanthemum cinerariifolium</name>
    <dbReference type="NCBI Taxonomy" id="118510"/>
    <lineage>
        <taxon>Eukaryota</taxon>
        <taxon>Viridiplantae</taxon>
        <taxon>Streptophyta</taxon>
        <taxon>Embryophyta</taxon>
        <taxon>Tracheophyta</taxon>
        <taxon>Spermatophyta</taxon>
        <taxon>Magnoliopsida</taxon>
        <taxon>eudicotyledons</taxon>
        <taxon>Gunneridae</taxon>
        <taxon>Pentapetalae</taxon>
        <taxon>asterids</taxon>
        <taxon>campanulids</taxon>
        <taxon>Asterales</taxon>
        <taxon>Asteraceae</taxon>
        <taxon>Asteroideae</taxon>
        <taxon>Anthemideae</taxon>
        <taxon>Anthemidinae</taxon>
        <taxon>Tanacetum</taxon>
    </lineage>
</organism>
<evidence type="ECO:0008006" key="2">
    <source>
        <dbReference type="Google" id="ProtNLM"/>
    </source>
</evidence>
<dbReference type="AlphaFoldDB" id="A0A699H782"/>
<proteinExistence type="predicted"/>
<reference evidence="1" key="1">
    <citation type="journal article" date="2019" name="Sci. Rep.">
        <title>Draft genome of Tanacetum cinerariifolium, the natural source of mosquito coil.</title>
        <authorList>
            <person name="Yamashiro T."/>
            <person name="Shiraishi A."/>
            <person name="Satake H."/>
            <person name="Nakayama K."/>
        </authorList>
    </citation>
    <scope>NUCLEOTIDE SEQUENCE</scope>
</reference>
<comment type="caution">
    <text evidence="1">The sequence shown here is derived from an EMBL/GenBank/DDBJ whole genome shotgun (WGS) entry which is preliminary data.</text>
</comment>
<name>A0A699H782_TANCI</name>
<dbReference type="EMBL" id="BKCJ010083609">
    <property type="protein sequence ID" value="GEW98533.1"/>
    <property type="molecule type" value="Genomic_DNA"/>
</dbReference>
<feature type="non-terminal residue" evidence="1">
    <location>
        <position position="1"/>
    </location>
</feature>
<gene>
    <name evidence="1" type="ORF">Tci_270509</name>
</gene>
<evidence type="ECO:0000313" key="1">
    <source>
        <dbReference type="EMBL" id="GEW98533.1"/>
    </source>
</evidence>
<accession>A0A699H782</accession>